<keyword evidence="3" id="KW-0949">S-adenosyl-L-methionine</keyword>
<evidence type="ECO:0000313" key="5">
    <source>
        <dbReference type="EMBL" id="HFT93113.1"/>
    </source>
</evidence>
<dbReference type="PANTHER" id="PTHR43464:SF19">
    <property type="entry name" value="UBIQUINONE BIOSYNTHESIS O-METHYLTRANSFERASE, MITOCHONDRIAL"/>
    <property type="match status" value="1"/>
</dbReference>
<name>A0A7C3R341_9BACT</name>
<dbReference type="PANTHER" id="PTHR43464">
    <property type="entry name" value="METHYLTRANSFERASE"/>
    <property type="match status" value="1"/>
</dbReference>
<keyword evidence="2 5" id="KW-0808">Transferase</keyword>
<dbReference type="InterPro" id="IPR029063">
    <property type="entry name" value="SAM-dependent_MTases_sf"/>
</dbReference>
<evidence type="ECO:0000256" key="2">
    <source>
        <dbReference type="ARBA" id="ARBA00022679"/>
    </source>
</evidence>
<dbReference type="AlphaFoldDB" id="A0A7C3R341"/>
<evidence type="ECO:0000256" key="3">
    <source>
        <dbReference type="ARBA" id="ARBA00022691"/>
    </source>
</evidence>
<dbReference type="Pfam" id="PF08241">
    <property type="entry name" value="Methyltransf_11"/>
    <property type="match status" value="1"/>
</dbReference>
<dbReference type="Gene3D" id="3.40.50.150">
    <property type="entry name" value="Vaccinia Virus protein VP39"/>
    <property type="match status" value="1"/>
</dbReference>
<sequence>MRMVYSVPGKPRLQDRWRAISLSEGQQGIHEGARHFLTMNGKHRPDLYETQKVFFQEAYRSGKVGWPRTGASRLVLSALEKGYLPSRCRVLEIGCGEGRNLSVLQRHGCRVVGMDYVLEPLRSARNLVDRNLPLIQGDLLSLPFRDGSFDAFLDWGVFHHLRRSEREQYPLWVSRLAVPGAVLLLGAFSEKFRHHPDEVRRRTFVRHRGHYDVFFTRERFSVALGNRWKLLWSGEEDQGDGLSYYRLGIFRYEPPATDASG</sequence>
<dbReference type="GO" id="GO:0032259">
    <property type="term" value="P:methylation"/>
    <property type="evidence" value="ECO:0007669"/>
    <property type="project" value="UniProtKB-KW"/>
</dbReference>
<accession>A0A7C3R341</accession>
<feature type="domain" description="Methyltransferase type 11" evidence="4">
    <location>
        <begin position="91"/>
        <end position="184"/>
    </location>
</feature>
<keyword evidence="1 5" id="KW-0489">Methyltransferase</keyword>
<gene>
    <name evidence="5" type="ORF">ENX03_04050</name>
</gene>
<dbReference type="EMBL" id="DTMM01000082">
    <property type="protein sequence ID" value="HFT93113.1"/>
    <property type="molecule type" value="Genomic_DNA"/>
</dbReference>
<evidence type="ECO:0000259" key="4">
    <source>
        <dbReference type="Pfam" id="PF08241"/>
    </source>
</evidence>
<dbReference type="CDD" id="cd02440">
    <property type="entry name" value="AdoMet_MTases"/>
    <property type="match status" value="1"/>
</dbReference>
<proteinExistence type="predicted"/>
<dbReference type="SUPFAM" id="SSF53335">
    <property type="entry name" value="S-adenosyl-L-methionine-dependent methyltransferases"/>
    <property type="match status" value="1"/>
</dbReference>
<organism evidence="5">
    <name type="scientific">Leptospirillum ferriphilum</name>
    <dbReference type="NCBI Taxonomy" id="178606"/>
    <lineage>
        <taxon>Bacteria</taxon>
        <taxon>Pseudomonadati</taxon>
        <taxon>Nitrospirota</taxon>
        <taxon>Nitrospiria</taxon>
        <taxon>Nitrospirales</taxon>
        <taxon>Nitrospiraceae</taxon>
        <taxon>Leptospirillum</taxon>
    </lineage>
</organism>
<dbReference type="GO" id="GO:0008757">
    <property type="term" value="F:S-adenosylmethionine-dependent methyltransferase activity"/>
    <property type="evidence" value="ECO:0007669"/>
    <property type="project" value="InterPro"/>
</dbReference>
<reference evidence="5" key="1">
    <citation type="journal article" date="2020" name="mSystems">
        <title>Genome- and Community-Level Interaction Insights into Carbon Utilization and Element Cycling Functions of Hydrothermarchaeota in Hydrothermal Sediment.</title>
        <authorList>
            <person name="Zhou Z."/>
            <person name="Liu Y."/>
            <person name="Xu W."/>
            <person name="Pan J."/>
            <person name="Luo Z.H."/>
            <person name="Li M."/>
        </authorList>
    </citation>
    <scope>NUCLEOTIDE SEQUENCE [LARGE SCALE GENOMIC DNA]</scope>
    <source>
        <strain evidence="5">SpSt-902</strain>
    </source>
</reference>
<dbReference type="InterPro" id="IPR013216">
    <property type="entry name" value="Methyltransf_11"/>
</dbReference>
<protein>
    <submittedName>
        <fullName evidence="5">Class I SAM-dependent methyltransferase</fullName>
    </submittedName>
</protein>
<evidence type="ECO:0000256" key="1">
    <source>
        <dbReference type="ARBA" id="ARBA00022603"/>
    </source>
</evidence>
<comment type="caution">
    <text evidence="5">The sequence shown here is derived from an EMBL/GenBank/DDBJ whole genome shotgun (WGS) entry which is preliminary data.</text>
</comment>